<dbReference type="Pfam" id="PF12897">
    <property type="entry name" value="Asp_aminotransf"/>
    <property type="match status" value="1"/>
</dbReference>
<organism evidence="1 2">
    <name type="scientific">Marinibactrum halimedae</name>
    <dbReference type="NCBI Taxonomy" id="1444977"/>
    <lineage>
        <taxon>Bacteria</taxon>
        <taxon>Pseudomonadati</taxon>
        <taxon>Pseudomonadota</taxon>
        <taxon>Gammaproteobacteria</taxon>
        <taxon>Cellvibrionales</taxon>
        <taxon>Cellvibrionaceae</taxon>
        <taxon>Marinibactrum</taxon>
    </lineage>
</organism>
<dbReference type="GO" id="GO:0004069">
    <property type="term" value="F:L-aspartate:2-oxoglutarate aminotransferase activity"/>
    <property type="evidence" value="ECO:0007669"/>
    <property type="project" value="InterPro"/>
</dbReference>
<dbReference type="InterPro" id="IPR015424">
    <property type="entry name" value="PyrdxlP-dep_Trfase"/>
</dbReference>
<keyword evidence="2" id="KW-1185">Reference proteome</keyword>
<dbReference type="SUPFAM" id="SSF53383">
    <property type="entry name" value="PLP-dependent transferases"/>
    <property type="match status" value="1"/>
</dbReference>
<dbReference type="AlphaFoldDB" id="A0AA37T632"/>
<accession>A0AA37T632</accession>
<dbReference type="InterPro" id="IPR015422">
    <property type="entry name" value="PyrdxlP-dep_Trfase_small"/>
</dbReference>
<dbReference type="CDD" id="cd00609">
    <property type="entry name" value="AAT_like"/>
    <property type="match status" value="1"/>
</dbReference>
<keyword evidence="1" id="KW-0808">Transferase</keyword>
<evidence type="ECO:0000313" key="2">
    <source>
        <dbReference type="Proteomes" id="UP001156870"/>
    </source>
</evidence>
<comment type="caution">
    <text evidence="1">The sequence shown here is derived from an EMBL/GenBank/DDBJ whole genome shotgun (WGS) entry which is preliminary data.</text>
</comment>
<dbReference type="InterPro" id="IPR024551">
    <property type="entry name" value="AspAT_Ic"/>
</dbReference>
<dbReference type="InterPro" id="IPR015421">
    <property type="entry name" value="PyrdxlP-dep_Trfase_major"/>
</dbReference>
<sequence>MQSDALSQLSSLSSDQLQALASALTTEYQAHKDKGLKLDLTRGKPSSEQLDLSDALDGILNGDYTTANGTDARNYGGIDGISELKALGAEILDVKPEQILVGGNASLALMFQAVMQAHVFGFNGPESAWNKETTVKFLCPVPGYDRHFSICETFGIEMVTVPMTATGPDMDQVEAMIKADSQIKGIWCVPKYSNPTGVVYSDDTVKRIAELAKIAGPNFKVFWDNAYIVHDLTDTPKTLANIMSLAEAAGTEDSILQFCSTSKISHAGAGVAFLNASTANLATFKKLLGIGTIGPDKVNQLRHAKLFPTVDALKAHMKKHAEILQPRFECVLKHLNEAFGDNTLGAWESVEGGYFISFDTQPGLASKVVTLAAEAGVKLTPAGATFPYGKDPEDKNIRIAPSVPTMDEVDAAMAIFVTCVQLATVEQQLG</sequence>
<dbReference type="RefSeq" id="WP_269783212.1">
    <property type="nucleotide sequence ID" value="NZ_BSPD01000030.1"/>
</dbReference>
<dbReference type="Proteomes" id="UP001156870">
    <property type="component" value="Unassembled WGS sequence"/>
</dbReference>
<protein>
    <submittedName>
        <fullName evidence="1">Aminotransferase</fullName>
    </submittedName>
</protein>
<keyword evidence="1" id="KW-0032">Aminotransferase</keyword>
<dbReference type="PANTHER" id="PTHR43799:SF1">
    <property type="entry name" value="ASPARTATE AMINOTRANSFERASE"/>
    <property type="match status" value="1"/>
</dbReference>
<evidence type="ECO:0000313" key="1">
    <source>
        <dbReference type="EMBL" id="GLS25532.1"/>
    </source>
</evidence>
<name>A0AA37T632_9GAMM</name>
<dbReference type="Gene3D" id="3.90.1150.10">
    <property type="entry name" value="Aspartate Aminotransferase, domain 1"/>
    <property type="match status" value="1"/>
</dbReference>
<proteinExistence type="predicted"/>
<dbReference type="PANTHER" id="PTHR43799">
    <property type="entry name" value="AMINOTRANSFERASE, PUTATIVE-RELATED"/>
    <property type="match status" value="1"/>
</dbReference>
<reference evidence="1 2" key="1">
    <citation type="journal article" date="2014" name="Int. J. Syst. Evol. Microbiol.">
        <title>Complete genome sequence of Corynebacterium casei LMG S-19264T (=DSM 44701T), isolated from a smear-ripened cheese.</title>
        <authorList>
            <consortium name="US DOE Joint Genome Institute (JGI-PGF)"/>
            <person name="Walter F."/>
            <person name="Albersmeier A."/>
            <person name="Kalinowski J."/>
            <person name="Ruckert C."/>
        </authorList>
    </citation>
    <scope>NUCLEOTIDE SEQUENCE [LARGE SCALE GENOMIC DNA]</scope>
    <source>
        <strain evidence="1 2">NBRC 110095</strain>
    </source>
</reference>
<gene>
    <name evidence="1" type="ORF">GCM10007877_12460</name>
</gene>
<dbReference type="Gene3D" id="3.40.640.10">
    <property type="entry name" value="Type I PLP-dependent aspartate aminotransferase-like (Major domain)"/>
    <property type="match status" value="1"/>
</dbReference>
<dbReference type="EMBL" id="BSPD01000030">
    <property type="protein sequence ID" value="GLS25532.1"/>
    <property type="molecule type" value="Genomic_DNA"/>
</dbReference>